<name>B4I4U1_DROSE</name>
<dbReference type="AlphaFoldDB" id="B4I4U1"/>
<keyword evidence="3" id="KW-1185">Reference proteome</keyword>
<evidence type="ECO:0000313" key="2">
    <source>
        <dbReference type="EMBL" id="EDW55234.1"/>
    </source>
</evidence>
<accession>B4I4U1</accession>
<dbReference type="HOGENOM" id="CLU_2944165_0_0_1"/>
<feature type="region of interest" description="Disordered" evidence="1">
    <location>
        <begin position="36"/>
        <end position="60"/>
    </location>
</feature>
<sequence>MQRASGLNGECPEPQLEYLYLMPSFVVYGLKRVHPWRPDDEPRMRPPNPGETRTPKAITR</sequence>
<evidence type="ECO:0000256" key="1">
    <source>
        <dbReference type="SAM" id="MobiDB-lite"/>
    </source>
</evidence>
<protein>
    <submittedName>
        <fullName evidence="2">GM10483</fullName>
    </submittedName>
</protein>
<reference evidence="2 3" key="1">
    <citation type="journal article" date="2007" name="Nature">
        <title>Evolution of genes and genomes on the Drosophila phylogeny.</title>
        <authorList>
            <consortium name="Drosophila 12 Genomes Consortium"/>
            <person name="Clark A.G."/>
            <person name="Eisen M.B."/>
            <person name="Smith D.R."/>
            <person name="Bergman C.M."/>
            <person name="Oliver B."/>
            <person name="Markow T.A."/>
            <person name="Kaufman T.C."/>
            <person name="Kellis M."/>
            <person name="Gelbart W."/>
            <person name="Iyer V.N."/>
            <person name="Pollard D.A."/>
            <person name="Sackton T.B."/>
            <person name="Larracuente A.M."/>
            <person name="Singh N.D."/>
            <person name="Abad J.P."/>
            <person name="Abt D.N."/>
            <person name="Adryan B."/>
            <person name="Aguade M."/>
            <person name="Akashi H."/>
            <person name="Anderson W.W."/>
            <person name="Aquadro C.F."/>
            <person name="Ardell D.H."/>
            <person name="Arguello R."/>
            <person name="Artieri C.G."/>
            <person name="Barbash D.A."/>
            <person name="Barker D."/>
            <person name="Barsanti P."/>
            <person name="Batterham P."/>
            <person name="Batzoglou S."/>
            <person name="Begun D."/>
            <person name="Bhutkar A."/>
            <person name="Blanco E."/>
            <person name="Bosak S.A."/>
            <person name="Bradley R.K."/>
            <person name="Brand A.D."/>
            <person name="Brent M.R."/>
            <person name="Brooks A.N."/>
            <person name="Brown R.H."/>
            <person name="Butlin R.K."/>
            <person name="Caggese C."/>
            <person name="Calvi B.R."/>
            <person name="Bernardo de Carvalho A."/>
            <person name="Caspi A."/>
            <person name="Castrezana S."/>
            <person name="Celniker S.E."/>
            <person name="Chang J.L."/>
            <person name="Chapple C."/>
            <person name="Chatterji S."/>
            <person name="Chinwalla A."/>
            <person name="Civetta A."/>
            <person name="Clifton S.W."/>
            <person name="Comeron J.M."/>
            <person name="Costello J.C."/>
            <person name="Coyne J.A."/>
            <person name="Daub J."/>
            <person name="David R.G."/>
            <person name="Delcher A.L."/>
            <person name="Delehaunty K."/>
            <person name="Do C.B."/>
            <person name="Ebling H."/>
            <person name="Edwards K."/>
            <person name="Eickbush T."/>
            <person name="Evans J.D."/>
            <person name="Filipski A."/>
            <person name="Findeiss S."/>
            <person name="Freyhult E."/>
            <person name="Fulton L."/>
            <person name="Fulton R."/>
            <person name="Garcia A.C."/>
            <person name="Gardiner A."/>
            <person name="Garfield D.A."/>
            <person name="Garvin B.E."/>
            <person name="Gibson G."/>
            <person name="Gilbert D."/>
            <person name="Gnerre S."/>
            <person name="Godfrey J."/>
            <person name="Good R."/>
            <person name="Gotea V."/>
            <person name="Gravely B."/>
            <person name="Greenberg A.J."/>
            <person name="Griffiths-Jones S."/>
            <person name="Gross S."/>
            <person name="Guigo R."/>
            <person name="Gustafson E.A."/>
            <person name="Haerty W."/>
            <person name="Hahn M.W."/>
            <person name="Halligan D.L."/>
            <person name="Halpern A.L."/>
            <person name="Halter G.M."/>
            <person name="Han M.V."/>
            <person name="Heger A."/>
            <person name="Hillier L."/>
            <person name="Hinrichs A.S."/>
            <person name="Holmes I."/>
            <person name="Hoskins R.A."/>
            <person name="Hubisz M.J."/>
            <person name="Hultmark D."/>
            <person name="Huntley M.A."/>
            <person name="Jaffe D.B."/>
            <person name="Jagadeeshan S."/>
            <person name="Jeck W.R."/>
            <person name="Johnson J."/>
            <person name="Jones C.D."/>
            <person name="Jordan W.C."/>
            <person name="Karpen G.H."/>
            <person name="Kataoka E."/>
            <person name="Keightley P.D."/>
            <person name="Kheradpour P."/>
            <person name="Kirkness E.F."/>
            <person name="Koerich L.B."/>
            <person name="Kristiansen K."/>
            <person name="Kudrna D."/>
            <person name="Kulathinal R.J."/>
            <person name="Kumar S."/>
            <person name="Kwok R."/>
            <person name="Lander E."/>
            <person name="Langley C.H."/>
            <person name="Lapoint R."/>
            <person name="Lazzaro B.P."/>
            <person name="Lee S.J."/>
            <person name="Levesque L."/>
            <person name="Li R."/>
            <person name="Lin C.F."/>
            <person name="Lin M.F."/>
            <person name="Lindblad-Toh K."/>
            <person name="Llopart A."/>
            <person name="Long M."/>
            <person name="Low L."/>
            <person name="Lozovsky E."/>
            <person name="Lu J."/>
            <person name="Luo M."/>
            <person name="Machado C.A."/>
            <person name="Makalowski W."/>
            <person name="Marzo M."/>
            <person name="Matsuda M."/>
            <person name="Matzkin L."/>
            <person name="McAllister B."/>
            <person name="McBride C.S."/>
            <person name="McKernan B."/>
            <person name="McKernan K."/>
            <person name="Mendez-Lago M."/>
            <person name="Minx P."/>
            <person name="Mollenhauer M.U."/>
            <person name="Montooth K."/>
            <person name="Mount S.M."/>
            <person name="Mu X."/>
            <person name="Myers E."/>
            <person name="Negre B."/>
            <person name="Newfeld S."/>
            <person name="Nielsen R."/>
            <person name="Noor M.A."/>
            <person name="O'Grady P."/>
            <person name="Pachter L."/>
            <person name="Papaceit M."/>
            <person name="Parisi M.J."/>
            <person name="Parisi M."/>
            <person name="Parts L."/>
            <person name="Pedersen J.S."/>
            <person name="Pesole G."/>
            <person name="Phillippy A.M."/>
            <person name="Ponting C.P."/>
            <person name="Pop M."/>
            <person name="Porcelli D."/>
            <person name="Powell J.R."/>
            <person name="Prohaska S."/>
            <person name="Pruitt K."/>
            <person name="Puig M."/>
            <person name="Quesneville H."/>
            <person name="Ram K.R."/>
            <person name="Rand D."/>
            <person name="Rasmussen M.D."/>
            <person name="Reed L.K."/>
            <person name="Reenan R."/>
            <person name="Reily A."/>
            <person name="Remington K.A."/>
            <person name="Rieger T.T."/>
            <person name="Ritchie M.G."/>
            <person name="Robin C."/>
            <person name="Rogers Y.H."/>
            <person name="Rohde C."/>
            <person name="Rozas J."/>
            <person name="Rubenfield M.J."/>
            <person name="Ruiz A."/>
            <person name="Russo S."/>
            <person name="Salzberg S.L."/>
            <person name="Sanchez-Gracia A."/>
            <person name="Saranga D.J."/>
            <person name="Sato H."/>
            <person name="Schaeffer S.W."/>
            <person name="Schatz M.C."/>
            <person name="Schlenke T."/>
            <person name="Schwartz R."/>
            <person name="Segarra C."/>
            <person name="Singh R.S."/>
            <person name="Sirot L."/>
            <person name="Sirota M."/>
            <person name="Sisneros N.B."/>
            <person name="Smith C.D."/>
            <person name="Smith T.F."/>
            <person name="Spieth J."/>
            <person name="Stage D.E."/>
            <person name="Stark A."/>
            <person name="Stephan W."/>
            <person name="Strausberg R.L."/>
            <person name="Strempel S."/>
            <person name="Sturgill D."/>
            <person name="Sutton G."/>
            <person name="Sutton G.G."/>
            <person name="Tao W."/>
            <person name="Teichmann S."/>
            <person name="Tobari Y.N."/>
            <person name="Tomimura Y."/>
            <person name="Tsolas J.M."/>
            <person name="Valente V.L."/>
            <person name="Venter E."/>
            <person name="Venter J.C."/>
            <person name="Vicario S."/>
            <person name="Vieira F.G."/>
            <person name="Vilella A.J."/>
            <person name="Villasante A."/>
            <person name="Walenz B."/>
            <person name="Wang J."/>
            <person name="Wasserman M."/>
            <person name="Watts T."/>
            <person name="Wilson D."/>
            <person name="Wilson R.K."/>
            <person name="Wing R.A."/>
            <person name="Wolfner M.F."/>
            <person name="Wong A."/>
            <person name="Wong G.K."/>
            <person name="Wu C.I."/>
            <person name="Wu G."/>
            <person name="Yamamoto D."/>
            <person name="Yang H.P."/>
            <person name="Yang S.P."/>
            <person name="Yorke J.A."/>
            <person name="Yoshida K."/>
            <person name="Zdobnov E."/>
            <person name="Zhang P."/>
            <person name="Zhang Y."/>
            <person name="Zimin A.V."/>
            <person name="Baldwin J."/>
            <person name="Abdouelleil A."/>
            <person name="Abdulkadir J."/>
            <person name="Abebe A."/>
            <person name="Abera B."/>
            <person name="Abreu J."/>
            <person name="Acer S.C."/>
            <person name="Aftuck L."/>
            <person name="Alexander A."/>
            <person name="An P."/>
            <person name="Anderson E."/>
            <person name="Anderson S."/>
            <person name="Arachi H."/>
            <person name="Azer M."/>
            <person name="Bachantsang P."/>
            <person name="Barry A."/>
            <person name="Bayul T."/>
            <person name="Berlin A."/>
            <person name="Bessette D."/>
            <person name="Bloom T."/>
            <person name="Blye J."/>
            <person name="Boguslavskiy L."/>
            <person name="Bonnet C."/>
            <person name="Boukhgalter B."/>
            <person name="Bourzgui I."/>
            <person name="Brown A."/>
            <person name="Cahill P."/>
            <person name="Channer S."/>
            <person name="Cheshatsang Y."/>
            <person name="Chuda L."/>
            <person name="Citroen M."/>
            <person name="Collymore A."/>
            <person name="Cooke P."/>
            <person name="Costello M."/>
            <person name="D'Aco K."/>
            <person name="Daza R."/>
            <person name="De Haan G."/>
            <person name="DeGray S."/>
            <person name="DeMaso C."/>
            <person name="Dhargay N."/>
            <person name="Dooley K."/>
            <person name="Dooley E."/>
            <person name="Doricent M."/>
            <person name="Dorje P."/>
            <person name="Dorjee K."/>
            <person name="Dupes A."/>
            <person name="Elong R."/>
            <person name="Falk J."/>
            <person name="Farina A."/>
            <person name="Faro S."/>
            <person name="Ferguson D."/>
            <person name="Fisher S."/>
            <person name="Foley C.D."/>
            <person name="Franke A."/>
            <person name="Friedrich D."/>
            <person name="Gadbois L."/>
            <person name="Gearin G."/>
            <person name="Gearin C.R."/>
            <person name="Giannoukos G."/>
            <person name="Goode T."/>
            <person name="Graham J."/>
            <person name="Grandbois E."/>
            <person name="Grewal S."/>
            <person name="Gyaltsen K."/>
            <person name="Hafez N."/>
            <person name="Hagos B."/>
            <person name="Hall J."/>
            <person name="Henson C."/>
            <person name="Hollinger A."/>
            <person name="Honan T."/>
            <person name="Huard M.D."/>
            <person name="Hughes L."/>
            <person name="Hurhula B."/>
            <person name="Husby M.E."/>
            <person name="Kamat A."/>
            <person name="Kanga B."/>
            <person name="Kashin S."/>
            <person name="Khazanovich D."/>
            <person name="Kisner P."/>
            <person name="Lance K."/>
            <person name="Lara M."/>
            <person name="Lee W."/>
            <person name="Lennon N."/>
            <person name="Letendre F."/>
            <person name="LeVine R."/>
            <person name="Lipovsky A."/>
            <person name="Liu X."/>
            <person name="Liu J."/>
            <person name="Liu S."/>
            <person name="Lokyitsang T."/>
            <person name="Lokyitsang Y."/>
            <person name="Lubonja R."/>
            <person name="Lui A."/>
            <person name="MacDonald P."/>
            <person name="Magnisalis V."/>
            <person name="Maru K."/>
            <person name="Matthews C."/>
            <person name="McCusker W."/>
            <person name="McDonough S."/>
            <person name="Mehta T."/>
            <person name="Meldrim J."/>
            <person name="Meneus L."/>
            <person name="Mihai O."/>
            <person name="Mihalev A."/>
            <person name="Mihova T."/>
            <person name="Mittelman R."/>
            <person name="Mlenga V."/>
            <person name="Montmayeur A."/>
            <person name="Mulrain L."/>
            <person name="Navidi A."/>
            <person name="Naylor J."/>
            <person name="Negash T."/>
            <person name="Nguyen T."/>
            <person name="Nguyen N."/>
            <person name="Nicol R."/>
            <person name="Norbu C."/>
            <person name="Norbu N."/>
            <person name="Novod N."/>
            <person name="O'Neill B."/>
            <person name="Osman S."/>
            <person name="Markiewicz E."/>
            <person name="Oyono O.L."/>
            <person name="Patti C."/>
            <person name="Phunkhang P."/>
            <person name="Pierre F."/>
            <person name="Priest M."/>
            <person name="Raghuraman S."/>
            <person name="Rege F."/>
            <person name="Reyes R."/>
            <person name="Rise C."/>
            <person name="Rogov P."/>
            <person name="Ross K."/>
            <person name="Ryan E."/>
            <person name="Settipalli S."/>
            <person name="Shea T."/>
            <person name="Sherpa N."/>
            <person name="Shi L."/>
            <person name="Shih D."/>
            <person name="Sparrow T."/>
            <person name="Spaulding J."/>
            <person name="Stalker J."/>
            <person name="Stange-Thomann N."/>
            <person name="Stavropoulos S."/>
            <person name="Stone C."/>
            <person name="Strader C."/>
            <person name="Tesfaye S."/>
            <person name="Thomson T."/>
            <person name="Thoulutsang Y."/>
            <person name="Thoulutsang D."/>
            <person name="Topham K."/>
            <person name="Topping I."/>
            <person name="Tsamla T."/>
            <person name="Vassiliev H."/>
            <person name="Vo A."/>
            <person name="Wangchuk T."/>
            <person name="Wangdi T."/>
            <person name="Weiand M."/>
            <person name="Wilkinson J."/>
            <person name="Wilson A."/>
            <person name="Yadav S."/>
            <person name="Young G."/>
            <person name="Yu Q."/>
            <person name="Zembek L."/>
            <person name="Zhong D."/>
            <person name="Zimmer A."/>
            <person name="Zwirko Z."/>
            <person name="Jaffe D.B."/>
            <person name="Alvarez P."/>
            <person name="Brockman W."/>
            <person name="Butler J."/>
            <person name="Chin C."/>
            <person name="Gnerre S."/>
            <person name="Grabherr M."/>
            <person name="Kleber M."/>
            <person name="Mauceli E."/>
            <person name="MacCallum I."/>
        </authorList>
    </citation>
    <scope>NUCLEOTIDE SEQUENCE [LARGE SCALE GENOMIC DNA]</scope>
    <source>
        <strain evidence="3">Rob3c / Tucson 14021-0248.25</strain>
    </source>
</reference>
<proteinExistence type="predicted"/>
<evidence type="ECO:0000313" key="3">
    <source>
        <dbReference type="Proteomes" id="UP000001292"/>
    </source>
</evidence>
<dbReference type="EMBL" id="CH480821">
    <property type="protein sequence ID" value="EDW55234.1"/>
    <property type="molecule type" value="Genomic_DNA"/>
</dbReference>
<dbReference type="Proteomes" id="UP000001292">
    <property type="component" value="Unassembled WGS sequence"/>
</dbReference>
<gene>
    <name evidence="2" type="primary">Dsec\GM10483</name>
    <name evidence="2" type="ORF">Dsec_GM10483</name>
</gene>
<organism evidence="3">
    <name type="scientific">Drosophila sechellia</name>
    <name type="common">Fruit fly</name>
    <dbReference type="NCBI Taxonomy" id="7238"/>
    <lineage>
        <taxon>Eukaryota</taxon>
        <taxon>Metazoa</taxon>
        <taxon>Ecdysozoa</taxon>
        <taxon>Arthropoda</taxon>
        <taxon>Hexapoda</taxon>
        <taxon>Insecta</taxon>
        <taxon>Pterygota</taxon>
        <taxon>Neoptera</taxon>
        <taxon>Endopterygota</taxon>
        <taxon>Diptera</taxon>
        <taxon>Brachycera</taxon>
        <taxon>Muscomorpha</taxon>
        <taxon>Ephydroidea</taxon>
        <taxon>Drosophilidae</taxon>
        <taxon>Drosophila</taxon>
        <taxon>Sophophora</taxon>
    </lineage>
</organism>